<dbReference type="RefSeq" id="WP_148733609.1">
    <property type="nucleotide sequence ID" value="NZ_VSSB01000001.1"/>
</dbReference>
<dbReference type="PANTHER" id="PTHR43798:SF5">
    <property type="entry name" value="MONOACYLGLYCEROL LIPASE ABHD6"/>
    <property type="match status" value="1"/>
</dbReference>
<evidence type="ECO:0000313" key="3">
    <source>
        <dbReference type="EMBL" id="TYL54146.1"/>
    </source>
</evidence>
<feature type="region of interest" description="Disordered" evidence="1">
    <location>
        <begin position="131"/>
        <end position="151"/>
    </location>
</feature>
<gene>
    <name evidence="3" type="ORF">FYC51_11220</name>
</gene>
<dbReference type="InterPro" id="IPR000073">
    <property type="entry name" value="AB_hydrolase_1"/>
</dbReference>
<dbReference type="GO" id="GO:0047372">
    <property type="term" value="F:monoacylglycerol lipase activity"/>
    <property type="evidence" value="ECO:0007669"/>
    <property type="project" value="TreeGrafter"/>
</dbReference>
<dbReference type="PANTHER" id="PTHR43798">
    <property type="entry name" value="MONOACYLGLYCEROL LIPASE"/>
    <property type="match status" value="1"/>
</dbReference>
<dbReference type="GO" id="GO:0016020">
    <property type="term" value="C:membrane"/>
    <property type="evidence" value="ECO:0007669"/>
    <property type="project" value="TreeGrafter"/>
</dbReference>
<dbReference type="GO" id="GO:0046464">
    <property type="term" value="P:acylglycerol catabolic process"/>
    <property type="evidence" value="ECO:0007669"/>
    <property type="project" value="TreeGrafter"/>
</dbReference>
<dbReference type="SUPFAM" id="SSF53474">
    <property type="entry name" value="alpha/beta-Hydrolases"/>
    <property type="match status" value="1"/>
</dbReference>
<dbReference type="Gene3D" id="3.40.50.1820">
    <property type="entry name" value="alpha/beta hydrolase"/>
    <property type="match status" value="1"/>
</dbReference>
<dbReference type="PRINTS" id="PR00111">
    <property type="entry name" value="ABHYDROLASE"/>
</dbReference>
<dbReference type="EMBL" id="VSSB01000001">
    <property type="protein sequence ID" value="TYL54146.1"/>
    <property type="molecule type" value="Genomic_DNA"/>
</dbReference>
<evidence type="ECO:0000313" key="4">
    <source>
        <dbReference type="Proteomes" id="UP000325243"/>
    </source>
</evidence>
<keyword evidence="3" id="KW-0378">Hydrolase</keyword>
<name>A0A5S4V538_9MICO</name>
<reference evidence="3 4" key="1">
    <citation type="submission" date="2019-08" db="EMBL/GenBank/DDBJ databases">
        <authorList>
            <person name="Hu J."/>
        </authorList>
    </citation>
    <scope>NUCLEOTIDE SEQUENCE [LARGE SCALE GENOMIC DNA]</scope>
    <source>
        <strain evidence="3 4">NEAU-184</strain>
    </source>
</reference>
<protein>
    <submittedName>
        <fullName evidence="3">Alpha/beta hydrolase</fullName>
    </submittedName>
</protein>
<organism evidence="3 4">
    <name type="scientific">Agromyces mariniharenae</name>
    <dbReference type="NCBI Taxonomy" id="2604423"/>
    <lineage>
        <taxon>Bacteria</taxon>
        <taxon>Bacillati</taxon>
        <taxon>Actinomycetota</taxon>
        <taxon>Actinomycetes</taxon>
        <taxon>Micrococcales</taxon>
        <taxon>Microbacteriaceae</taxon>
        <taxon>Agromyces</taxon>
    </lineage>
</organism>
<evidence type="ECO:0000256" key="1">
    <source>
        <dbReference type="SAM" id="MobiDB-lite"/>
    </source>
</evidence>
<dbReference type="InterPro" id="IPR050266">
    <property type="entry name" value="AB_hydrolase_sf"/>
</dbReference>
<dbReference type="Pfam" id="PF12697">
    <property type="entry name" value="Abhydrolase_6"/>
    <property type="match status" value="1"/>
</dbReference>
<accession>A0A5S4V538</accession>
<dbReference type="AlphaFoldDB" id="A0A5S4V538"/>
<dbReference type="Proteomes" id="UP000325243">
    <property type="component" value="Unassembled WGS sequence"/>
</dbReference>
<feature type="compositionally biased region" description="Polar residues" evidence="1">
    <location>
        <begin position="142"/>
        <end position="151"/>
    </location>
</feature>
<keyword evidence="4" id="KW-1185">Reference proteome</keyword>
<evidence type="ECO:0000259" key="2">
    <source>
        <dbReference type="Pfam" id="PF12697"/>
    </source>
</evidence>
<feature type="domain" description="AB hydrolase-1" evidence="2">
    <location>
        <begin position="83"/>
        <end position="317"/>
    </location>
</feature>
<dbReference type="InterPro" id="IPR029058">
    <property type="entry name" value="AB_hydrolase_fold"/>
</dbReference>
<proteinExistence type="predicted"/>
<sequence length="330" mass="33854">MPAHREHRHTLAAGCAVGVLALFAGCSLGPVAQTGTGSPVASDASTAASDAFVPGDGDRSGLVDLGDGREVFLQCSGSGSPTVVLISGAGVAADDWEYVGDPTSATDPAVPSGDAVYPQAAESTRVCAYDRPGTEQMEGEPSRSTEVPQPTTSQDAAATLQALLTAAEVPGPYVVVGHSWGGMIAQTFAREHPDDVAGLVLVDPGSQYLQETLPPEVWDRWMADAAAAGASKPGAETPDYPASFAALATTPPLPSMPAAVLTADRPFDYLGIGDATTYWPAWIEAQTRLAASLGATHVTQTDSGHFIGNEHPELVLEQIRAAMIMGSTSG</sequence>
<dbReference type="PROSITE" id="PS51257">
    <property type="entry name" value="PROKAR_LIPOPROTEIN"/>
    <property type="match status" value="1"/>
</dbReference>
<comment type="caution">
    <text evidence="3">The sequence shown here is derived from an EMBL/GenBank/DDBJ whole genome shotgun (WGS) entry which is preliminary data.</text>
</comment>